<reference evidence="3 4" key="1">
    <citation type="submission" date="2019-03" db="EMBL/GenBank/DDBJ databases">
        <title>Cohnella endophytica sp. nov., a novel endophytic bacterium isolated from bark of Sonneratia apetala.</title>
        <authorList>
            <person name="Tuo L."/>
        </authorList>
    </citation>
    <scope>NUCLEOTIDE SEQUENCE [LARGE SCALE GENOMIC DNA]</scope>
    <source>
        <strain evidence="3 4">CCTCC AB 208254</strain>
    </source>
</reference>
<evidence type="ECO:0000259" key="2">
    <source>
        <dbReference type="SMART" id="SM00387"/>
    </source>
</evidence>
<dbReference type="Pfam" id="PF02518">
    <property type="entry name" value="HATPase_c"/>
    <property type="match status" value="1"/>
</dbReference>
<dbReference type="GO" id="GO:0016020">
    <property type="term" value="C:membrane"/>
    <property type="evidence" value="ECO:0007669"/>
    <property type="project" value="InterPro"/>
</dbReference>
<protein>
    <submittedName>
        <fullName evidence="3">Sensor histidine kinase</fullName>
    </submittedName>
</protein>
<dbReference type="PANTHER" id="PTHR34220">
    <property type="entry name" value="SENSOR HISTIDINE KINASE YPDA"/>
    <property type="match status" value="1"/>
</dbReference>
<proteinExistence type="predicted"/>
<keyword evidence="1" id="KW-1133">Transmembrane helix</keyword>
<evidence type="ECO:0000313" key="3">
    <source>
        <dbReference type="EMBL" id="TFE25562.1"/>
    </source>
</evidence>
<dbReference type="Gene3D" id="3.30.565.10">
    <property type="entry name" value="Histidine kinase-like ATPase, C-terminal domain"/>
    <property type="match status" value="1"/>
</dbReference>
<dbReference type="Gene3D" id="6.10.340.10">
    <property type="match status" value="1"/>
</dbReference>
<dbReference type="OrthoDB" id="9809348at2"/>
<feature type="transmembrane region" description="Helical" evidence="1">
    <location>
        <begin position="12"/>
        <end position="32"/>
    </location>
</feature>
<feature type="transmembrane region" description="Helical" evidence="1">
    <location>
        <begin position="289"/>
        <end position="311"/>
    </location>
</feature>
<feature type="domain" description="Histidine kinase/HSP90-like ATPase" evidence="2">
    <location>
        <begin position="475"/>
        <end position="591"/>
    </location>
</feature>
<dbReference type="InterPro" id="IPR050640">
    <property type="entry name" value="Bact_2-comp_sensor_kinase"/>
</dbReference>
<dbReference type="InterPro" id="IPR010559">
    <property type="entry name" value="Sig_transdc_His_kin_internal"/>
</dbReference>
<evidence type="ECO:0000256" key="1">
    <source>
        <dbReference type="SAM" id="Phobius"/>
    </source>
</evidence>
<dbReference type="EMBL" id="SOMN01000018">
    <property type="protein sequence ID" value="TFE25562.1"/>
    <property type="molecule type" value="Genomic_DNA"/>
</dbReference>
<accession>A0A4Y8LV96</accession>
<sequence>MAFLRKLSIRSQLVILAASTIIVILIVIFHSYSMMSGMVTRNHEEYVEQTVSEIRKNVTSNKDVINRLMQNISYNGEVQRFLVEENDLLKYEQFKDLSELITNQKELKEGILDIVISGVNGAWIDLYGGNKYVSSLQSAVPPKVNAHYVGMQKFGNLYGSGEGLIFATPIYYKEQGEMFNRLVGTLFFIMNPKALAGEQEYASKQHSSHIYLLDRDHKVITSNSQEPVGSRLQDIPAGGQSEEDTMIEWKDKNYVMQTVNLPDIEGSILSMAPKDELLADLLDIRRLELTILGICLLVLVIPFMFIVNNILRPLKKLIFFMTTVKRGDLLKFKKRISLQGYMEISIMASELNSMLDEIDHLTQRLLETNSRLYGIELEKKKSELAFLRSQINPHFLYNTLEAITGIAVVEGQNKIKTMTRSLSSIFRYSIKGGDVVPLSDEVKMIESYVQIQQIRFADRFSVHYEMTDEALAFAIPKMILQPLVENAVYHGFEPTLKAGELWIKGFVDEQRTLIVTVEDNGTGIEPSKLEELRNKLSVSSSGEPGAEDGGSIGLVNVNNRIKLMFGNECGISLESVLGEGTCIRLAIAERRESNA</sequence>
<keyword evidence="4" id="KW-1185">Reference proteome</keyword>
<dbReference type="Pfam" id="PF06580">
    <property type="entry name" value="His_kinase"/>
    <property type="match status" value="1"/>
</dbReference>
<keyword evidence="1" id="KW-0472">Membrane</keyword>
<dbReference type="PANTHER" id="PTHR34220:SF7">
    <property type="entry name" value="SENSOR HISTIDINE KINASE YPDA"/>
    <property type="match status" value="1"/>
</dbReference>
<keyword evidence="3" id="KW-0808">Transferase</keyword>
<dbReference type="RefSeq" id="WP_135152680.1">
    <property type="nucleotide sequence ID" value="NZ_SOMN01000018.1"/>
</dbReference>
<dbReference type="AlphaFoldDB" id="A0A4Y8LV96"/>
<dbReference type="SUPFAM" id="SSF55874">
    <property type="entry name" value="ATPase domain of HSP90 chaperone/DNA topoisomerase II/histidine kinase"/>
    <property type="match status" value="1"/>
</dbReference>
<keyword evidence="3" id="KW-0418">Kinase</keyword>
<dbReference type="InterPro" id="IPR036890">
    <property type="entry name" value="HATPase_C_sf"/>
</dbReference>
<keyword evidence="1" id="KW-0812">Transmembrane</keyword>
<gene>
    <name evidence="3" type="ORF">E2980_13285</name>
</gene>
<organism evidence="3 4">
    <name type="scientific">Cohnella luojiensis</name>
    <dbReference type="NCBI Taxonomy" id="652876"/>
    <lineage>
        <taxon>Bacteria</taxon>
        <taxon>Bacillati</taxon>
        <taxon>Bacillota</taxon>
        <taxon>Bacilli</taxon>
        <taxon>Bacillales</taxon>
        <taxon>Paenibacillaceae</taxon>
        <taxon>Cohnella</taxon>
    </lineage>
</organism>
<name>A0A4Y8LV96_9BACL</name>
<comment type="caution">
    <text evidence="3">The sequence shown here is derived from an EMBL/GenBank/DDBJ whole genome shotgun (WGS) entry which is preliminary data.</text>
</comment>
<evidence type="ECO:0000313" key="4">
    <source>
        <dbReference type="Proteomes" id="UP000297900"/>
    </source>
</evidence>
<dbReference type="Proteomes" id="UP000297900">
    <property type="component" value="Unassembled WGS sequence"/>
</dbReference>
<dbReference type="InterPro" id="IPR003594">
    <property type="entry name" value="HATPase_dom"/>
</dbReference>
<dbReference type="SMART" id="SM00387">
    <property type="entry name" value="HATPase_c"/>
    <property type="match status" value="1"/>
</dbReference>
<dbReference type="GO" id="GO:0000155">
    <property type="term" value="F:phosphorelay sensor kinase activity"/>
    <property type="evidence" value="ECO:0007669"/>
    <property type="project" value="InterPro"/>
</dbReference>